<organism evidence="1 2">
    <name type="scientific">Sorangium cellulosum</name>
    <name type="common">Polyangium cellulosum</name>
    <dbReference type="NCBI Taxonomy" id="56"/>
    <lineage>
        <taxon>Bacteria</taxon>
        <taxon>Pseudomonadati</taxon>
        <taxon>Myxococcota</taxon>
        <taxon>Polyangia</taxon>
        <taxon>Polyangiales</taxon>
        <taxon>Polyangiaceae</taxon>
        <taxon>Sorangium</taxon>
    </lineage>
</organism>
<accession>A0A4V0NE72</accession>
<dbReference type="EMBL" id="CP012670">
    <property type="protein sequence ID" value="AUX25162.1"/>
    <property type="molecule type" value="Genomic_DNA"/>
</dbReference>
<sequence length="387" mass="41157">MILLLPIDQLTKPLTRKQVRESIYRLLAAMNLPVTAWQDGGVAKAIISVVAAIFAGFTEVIALAIRANFLDTAEGIWLTLLAYYVYGVQRIEATFASGEVQLVNAGGGIFEFEPGEFICKHAVSGQQYTNVAFFRLEAGQTLTVAIRALEAGSRSSATPGQINVLVTTMRGVTCSNPAPVVGRDGETDPELRERCRDSLGALSPNGPEAAYIYWAKSARRADGQPVNVNRVWVSKASSVGHVTVYVASPSGAVPGTIGDDSTDLGAVDKAIRSKVVPLGVTCTVASAVPRPIPVTGTAWVQAAANVSNDEWQDIFNAQIRIYLSEAPIGGYVLSSPPGHVFRNAIIGTVEGTSKFVIKFDPTLPEDTTIAEGEVPVETTNTIVVQQV</sequence>
<protein>
    <submittedName>
        <fullName evidence="1">Uncharacterized protein</fullName>
    </submittedName>
</protein>
<dbReference type="RefSeq" id="WP_129351916.1">
    <property type="nucleotide sequence ID" value="NZ_CP012670.1"/>
</dbReference>
<proteinExistence type="predicted"/>
<reference evidence="1 2" key="1">
    <citation type="submission" date="2015-09" db="EMBL/GenBank/DDBJ databases">
        <title>Sorangium comparison.</title>
        <authorList>
            <person name="Zaburannyi N."/>
            <person name="Bunk B."/>
            <person name="Overmann J."/>
            <person name="Mueller R."/>
        </authorList>
    </citation>
    <scope>NUCLEOTIDE SEQUENCE [LARGE SCALE GENOMIC DNA]</scope>
    <source>
        <strain evidence="1 2">So ceGT47</strain>
    </source>
</reference>
<evidence type="ECO:0000313" key="1">
    <source>
        <dbReference type="EMBL" id="AUX25162.1"/>
    </source>
</evidence>
<name>A0A4V0NE72_SORCE</name>
<dbReference type="AlphaFoldDB" id="A0A4V0NE72"/>
<evidence type="ECO:0000313" key="2">
    <source>
        <dbReference type="Proteomes" id="UP000295781"/>
    </source>
</evidence>
<gene>
    <name evidence="1" type="ORF">SOCEGT47_057060</name>
</gene>
<dbReference type="OrthoDB" id="5506164at2"/>
<dbReference type="Proteomes" id="UP000295781">
    <property type="component" value="Chromosome"/>
</dbReference>